<dbReference type="PANTHER" id="PTHR47256:SF3">
    <property type="entry name" value="ZN(II)2CYS6 TRANSCRIPTION FACTOR (EUROFUNG)"/>
    <property type="match status" value="1"/>
</dbReference>
<dbReference type="InterPro" id="IPR036864">
    <property type="entry name" value="Zn2-C6_fun-type_DNA-bd_sf"/>
</dbReference>
<dbReference type="PROSITE" id="PS50048">
    <property type="entry name" value="ZN2_CY6_FUNGAL_2"/>
    <property type="match status" value="1"/>
</dbReference>
<comment type="caution">
    <text evidence="3">The sequence shown here is derived from an EMBL/GenBank/DDBJ whole genome shotgun (WGS) entry which is preliminary data.</text>
</comment>
<dbReference type="GO" id="GO:0008270">
    <property type="term" value="F:zinc ion binding"/>
    <property type="evidence" value="ECO:0007669"/>
    <property type="project" value="InterPro"/>
</dbReference>
<dbReference type="InterPro" id="IPR001138">
    <property type="entry name" value="Zn2Cys6_DnaBD"/>
</dbReference>
<reference evidence="3 4" key="1">
    <citation type="submission" date="2019-10" db="EMBL/GenBank/DDBJ databases">
        <authorList>
            <person name="Palmer J.M."/>
        </authorList>
    </citation>
    <scope>NUCLEOTIDE SEQUENCE [LARGE SCALE GENOMIC DNA]</scope>
    <source>
        <strain evidence="3 4">TWF694</strain>
    </source>
</reference>
<protein>
    <recommendedName>
        <fullName evidence="2">Zn(2)-C6 fungal-type domain-containing protein</fullName>
    </recommendedName>
</protein>
<feature type="domain" description="Zn(2)-C6 fungal-type" evidence="2">
    <location>
        <begin position="38"/>
        <end position="68"/>
    </location>
</feature>
<dbReference type="Proteomes" id="UP001365542">
    <property type="component" value="Unassembled WGS sequence"/>
</dbReference>
<dbReference type="Pfam" id="PF00172">
    <property type="entry name" value="Zn_clus"/>
    <property type="match status" value="1"/>
</dbReference>
<evidence type="ECO:0000313" key="4">
    <source>
        <dbReference type="Proteomes" id="UP001365542"/>
    </source>
</evidence>
<dbReference type="SMART" id="SM00066">
    <property type="entry name" value="GAL4"/>
    <property type="match status" value="1"/>
</dbReference>
<proteinExistence type="predicted"/>
<organism evidence="3 4">
    <name type="scientific">Orbilia ellipsospora</name>
    <dbReference type="NCBI Taxonomy" id="2528407"/>
    <lineage>
        <taxon>Eukaryota</taxon>
        <taxon>Fungi</taxon>
        <taxon>Dikarya</taxon>
        <taxon>Ascomycota</taxon>
        <taxon>Pezizomycotina</taxon>
        <taxon>Orbiliomycetes</taxon>
        <taxon>Orbiliales</taxon>
        <taxon>Orbiliaceae</taxon>
        <taxon>Orbilia</taxon>
    </lineage>
</organism>
<dbReference type="InterPro" id="IPR053187">
    <property type="entry name" value="Notoamide_regulator"/>
</dbReference>
<dbReference type="EMBL" id="JAVHJO010000010">
    <property type="protein sequence ID" value="KAK6535527.1"/>
    <property type="molecule type" value="Genomic_DNA"/>
</dbReference>
<accession>A0AAV9X479</accession>
<dbReference type="PANTHER" id="PTHR47256">
    <property type="entry name" value="ZN(II)2CYS6 TRANSCRIPTION FACTOR (EUROFUNG)-RELATED"/>
    <property type="match status" value="1"/>
</dbReference>
<evidence type="ECO:0000256" key="1">
    <source>
        <dbReference type="ARBA" id="ARBA00023242"/>
    </source>
</evidence>
<dbReference type="AlphaFoldDB" id="A0AAV9X479"/>
<dbReference type="SUPFAM" id="SSF57701">
    <property type="entry name" value="Zn2/Cys6 DNA-binding domain"/>
    <property type="match status" value="1"/>
</dbReference>
<dbReference type="GO" id="GO:0000981">
    <property type="term" value="F:DNA-binding transcription factor activity, RNA polymerase II-specific"/>
    <property type="evidence" value="ECO:0007669"/>
    <property type="project" value="InterPro"/>
</dbReference>
<name>A0AAV9X479_9PEZI</name>
<evidence type="ECO:0000259" key="2">
    <source>
        <dbReference type="PROSITE" id="PS50048"/>
    </source>
</evidence>
<evidence type="ECO:0000313" key="3">
    <source>
        <dbReference type="EMBL" id="KAK6535527.1"/>
    </source>
</evidence>
<dbReference type="Gene3D" id="4.10.240.10">
    <property type="entry name" value="Zn(2)-C6 fungal-type DNA-binding domain"/>
    <property type="match status" value="1"/>
</dbReference>
<keyword evidence="4" id="KW-1185">Reference proteome</keyword>
<keyword evidence="1" id="KW-0539">Nucleus</keyword>
<dbReference type="PROSITE" id="PS00463">
    <property type="entry name" value="ZN2_CY6_FUNGAL_1"/>
    <property type="match status" value="1"/>
</dbReference>
<dbReference type="CDD" id="cd00067">
    <property type="entry name" value="GAL4"/>
    <property type="match status" value="1"/>
</dbReference>
<gene>
    <name evidence="3" type="ORF">TWF694_001982</name>
</gene>
<sequence>MKRHFAPLAPATEAHRLKRSRWAVQRVPNAPRRGVAKACDICKKRKIKCGGETPACTRCQRLEKECVYTLNAAEYRSHLRQKIALQTAENEKYQGILDHIRQATSPALQKTMNLLKTNISLEDVLLFVRNDGSSVLSTRDISPEPATTDLTLLANTYLEETDQTVPKQIELGVMDDRPLYDLKSAPWTAATDDDELVSHLFSSFITWDAIALNFFDIDIFLEAMQGEDTSLCSPLLDNAALSVACVSPDTPQEQHD</sequence>